<gene>
    <name evidence="2" type="ORF">TWF506_008199</name>
</gene>
<name>A0AAN8NCU6_9PEZI</name>
<feature type="region of interest" description="Disordered" evidence="1">
    <location>
        <begin position="54"/>
        <end position="100"/>
    </location>
</feature>
<protein>
    <submittedName>
        <fullName evidence="2">Uncharacterized protein</fullName>
    </submittedName>
</protein>
<accession>A0AAN8NCU6</accession>
<evidence type="ECO:0000313" key="3">
    <source>
        <dbReference type="Proteomes" id="UP001307849"/>
    </source>
</evidence>
<comment type="caution">
    <text evidence="2">The sequence shown here is derived from an EMBL/GenBank/DDBJ whole genome shotgun (WGS) entry which is preliminary data.</text>
</comment>
<reference evidence="2 3" key="1">
    <citation type="submission" date="2019-10" db="EMBL/GenBank/DDBJ databases">
        <authorList>
            <person name="Palmer J.M."/>
        </authorList>
    </citation>
    <scope>NUCLEOTIDE SEQUENCE [LARGE SCALE GENOMIC DNA]</scope>
    <source>
        <strain evidence="2 3">TWF506</strain>
    </source>
</reference>
<evidence type="ECO:0000256" key="1">
    <source>
        <dbReference type="SAM" id="MobiDB-lite"/>
    </source>
</evidence>
<organism evidence="2 3">
    <name type="scientific">Arthrobotrys conoides</name>
    <dbReference type="NCBI Taxonomy" id="74498"/>
    <lineage>
        <taxon>Eukaryota</taxon>
        <taxon>Fungi</taxon>
        <taxon>Dikarya</taxon>
        <taxon>Ascomycota</taxon>
        <taxon>Pezizomycotina</taxon>
        <taxon>Orbiliomycetes</taxon>
        <taxon>Orbiliales</taxon>
        <taxon>Orbiliaceae</taxon>
        <taxon>Arthrobotrys</taxon>
    </lineage>
</organism>
<dbReference type="AlphaFoldDB" id="A0AAN8NCU6"/>
<feature type="region of interest" description="Disordered" evidence="1">
    <location>
        <begin position="192"/>
        <end position="263"/>
    </location>
</feature>
<evidence type="ECO:0000313" key="2">
    <source>
        <dbReference type="EMBL" id="KAK6513763.1"/>
    </source>
</evidence>
<keyword evidence="3" id="KW-1185">Reference proteome</keyword>
<dbReference type="EMBL" id="JAVHJM010000005">
    <property type="protein sequence ID" value="KAK6513763.1"/>
    <property type="molecule type" value="Genomic_DNA"/>
</dbReference>
<proteinExistence type="predicted"/>
<feature type="region of interest" description="Disordered" evidence="1">
    <location>
        <begin position="119"/>
        <end position="145"/>
    </location>
</feature>
<sequence>MKLSLVVDKNLPIPPTPTLKSFSLPSSSFNPLTHHDLTITTNCSYKTATKPTNTITTITMARRPRNQPNPSDSASAPAPPAASSGKKDEGKASSSPGGLLSKEVEAQFKGYLLAAQKAEEEARANKPKYTGWDSPPSSPKKKASTLKLTFAAGGKGKGKQVAKEPKEAQKFGAEKWLALPAGVRLADAFEPPKALTAPATPEVERQKSKPIASAKSLKDSEASQSAGDPKGPTVPLSGPKNTEGPIPLTTVPGPVARKPVAPQLRPKCQAISKLKVKEPRVVDPVVYLPVEMEGVIASPLPVEMEDVVYHKNPKIEYREFDGDVVMQDLLEALFQAPKKLDKVLGQRKFKRPSKQKSKISPRVIRMAEEEIKRMRTSS</sequence>
<feature type="compositionally biased region" description="Low complexity" evidence="1">
    <location>
        <begin position="68"/>
        <end position="84"/>
    </location>
</feature>
<dbReference type="Proteomes" id="UP001307849">
    <property type="component" value="Unassembled WGS sequence"/>
</dbReference>